<protein>
    <submittedName>
        <fullName evidence="2">Uncharacterized protein</fullName>
    </submittedName>
</protein>
<organism evidence="2 3">
    <name type="scientific">Ceriporiopsis subvermispora (strain B)</name>
    <name type="common">White-rot fungus</name>
    <name type="synonym">Gelatoporia subvermispora</name>
    <dbReference type="NCBI Taxonomy" id="914234"/>
    <lineage>
        <taxon>Eukaryota</taxon>
        <taxon>Fungi</taxon>
        <taxon>Dikarya</taxon>
        <taxon>Basidiomycota</taxon>
        <taxon>Agaricomycotina</taxon>
        <taxon>Agaricomycetes</taxon>
        <taxon>Polyporales</taxon>
        <taxon>Gelatoporiaceae</taxon>
        <taxon>Gelatoporia</taxon>
    </lineage>
</organism>
<name>M2QVC4_CERS8</name>
<dbReference type="AlphaFoldDB" id="M2QVC4"/>
<dbReference type="Proteomes" id="UP000016930">
    <property type="component" value="Unassembled WGS sequence"/>
</dbReference>
<evidence type="ECO:0000313" key="3">
    <source>
        <dbReference type="Proteomes" id="UP000016930"/>
    </source>
</evidence>
<evidence type="ECO:0000313" key="2">
    <source>
        <dbReference type="EMBL" id="EMD36040.1"/>
    </source>
</evidence>
<evidence type="ECO:0000256" key="1">
    <source>
        <dbReference type="SAM" id="MobiDB-lite"/>
    </source>
</evidence>
<accession>M2QVC4</accession>
<keyword evidence="3" id="KW-1185">Reference proteome</keyword>
<reference evidence="2 3" key="1">
    <citation type="journal article" date="2012" name="Proc. Natl. Acad. Sci. U.S.A.">
        <title>Comparative genomics of Ceriporiopsis subvermispora and Phanerochaete chrysosporium provide insight into selective ligninolysis.</title>
        <authorList>
            <person name="Fernandez-Fueyo E."/>
            <person name="Ruiz-Duenas F.J."/>
            <person name="Ferreira P."/>
            <person name="Floudas D."/>
            <person name="Hibbett D.S."/>
            <person name="Canessa P."/>
            <person name="Larrondo L.F."/>
            <person name="James T.Y."/>
            <person name="Seelenfreund D."/>
            <person name="Lobos S."/>
            <person name="Polanco R."/>
            <person name="Tello M."/>
            <person name="Honda Y."/>
            <person name="Watanabe T."/>
            <person name="Watanabe T."/>
            <person name="Ryu J.S."/>
            <person name="Kubicek C.P."/>
            <person name="Schmoll M."/>
            <person name="Gaskell J."/>
            <person name="Hammel K.E."/>
            <person name="St John F.J."/>
            <person name="Vanden Wymelenberg A."/>
            <person name="Sabat G."/>
            <person name="Splinter BonDurant S."/>
            <person name="Syed K."/>
            <person name="Yadav J.S."/>
            <person name="Doddapaneni H."/>
            <person name="Subramanian V."/>
            <person name="Lavin J.L."/>
            <person name="Oguiza J.A."/>
            <person name="Perez G."/>
            <person name="Pisabarro A.G."/>
            <person name="Ramirez L."/>
            <person name="Santoyo F."/>
            <person name="Master E."/>
            <person name="Coutinho P.M."/>
            <person name="Henrissat B."/>
            <person name="Lombard V."/>
            <person name="Magnuson J.K."/>
            <person name="Kuees U."/>
            <person name="Hori C."/>
            <person name="Igarashi K."/>
            <person name="Samejima M."/>
            <person name="Held B.W."/>
            <person name="Barry K.W."/>
            <person name="LaButti K.M."/>
            <person name="Lapidus A."/>
            <person name="Lindquist E.A."/>
            <person name="Lucas S.M."/>
            <person name="Riley R."/>
            <person name="Salamov A.A."/>
            <person name="Hoffmeister D."/>
            <person name="Schwenk D."/>
            <person name="Hadar Y."/>
            <person name="Yarden O."/>
            <person name="de Vries R.P."/>
            <person name="Wiebenga A."/>
            <person name="Stenlid J."/>
            <person name="Eastwood D."/>
            <person name="Grigoriev I.V."/>
            <person name="Berka R.M."/>
            <person name="Blanchette R.A."/>
            <person name="Kersten P."/>
            <person name="Martinez A.T."/>
            <person name="Vicuna R."/>
            <person name="Cullen D."/>
        </authorList>
    </citation>
    <scope>NUCLEOTIDE SEQUENCE [LARGE SCALE GENOMIC DNA]</scope>
    <source>
        <strain evidence="2 3">B</strain>
    </source>
</reference>
<sequence length="187" mass="21474">MAPEALVSLSSRTESMGAADSNLGHSTVQVPEGSDPYAWSDELLDIDGPEEASSEESHDMTWEPPIVEEADMKYRVDAFTPTRYMEIEEHIVYDQYVVNIYTGLRKTWPAGEDVINDVDVATTLLCLIVLTAPHKIPLRREWSDVTNIRRLAEQKIVRECLADPVERKRFAQLRSLCLWYEGYTYWF</sequence>
<gene>
    <name evidence="2" type="ORF">CERSUDRAFT_96264</name>
</gene>
<proteinExistence type="predicted"/>
<dbReference type="EMBL" id="KB445799">
    <property type="protein sequence ID" value="EMD36040.1"/>
    <property type="molecule type" value="Genomic_DNA"/>
</dbReference>
<dbReference type="OrthoDB" id="10544544at2759"/>
<feature type="region of interest" description="Disordered" evidence="1">
    <location>
        <begin position="1"/>
        <end position="41"/>
    </location>
</feature>
<dbReference type="HOGENOM" id="CLU_124526_0_0_1"/>